<feature type="transmembrane region" description="Helical" evidence="2">
    <location>
        <begin position="20"/>
        <end position="40"/>
    </location>
</feature>
<sequence length="242" mass="26738">MTDDQTVHRPEPALRPVLTLFLSLLLAGGLGLMIGGVVPVPSFRLPSWPEHHWGDDSFVGFDPTGGEWLDRSVPTRVDVDAVDIHAPLTDLGMGYKGRFEVPPLSQPHLAGWYEGAASPGEFGPTVLFGHVDSDWSGPAVFFPLRDLEKGDEIEAAREDGIVVTYEVTGSESYPKDKLPYEEIFGIERKPGLRLITCGGRFDRKIGDYTENLVVFATYTGHRGATAEDEDRPLHGRKHFLRN</sequence>
<evidence type="ECO:0000313" key="4">
    <source>
        <dbReference type="Proteomes" id="UP000308760"/>
    </source>
</evidence>
<dbReference type="Pfam" id="PF04203">
    <property type="entry name" value="Sortase"/>
    <property type="match status" value="1"/>
</dbReference>
<keyword evidence="4" id="KW-1185">Reference proteome</keyword>
<dbReference type="AlphaFoldDB" id="A0A4S8QD84"/>
<evidence type="ECO:0000256" key="1">
    <source>
        <dbReference type="ARBA" id="ARBA00022801"/>
    </source>
</evidence>
<keyword evidence="2" id="KW-0472">Membrane</keyword>
<keyword evidence="2" id="KW-0812">Transmembrane</keyword>
<reference evidence="4" key="1">
    <citation type="submission" date="2019-04" db="EMBL/GenBank/DDBJ databases">
        <title>Nocardioides xinjiangensis sp. nov.</title>
        <authorList>
            <person name="Liu S."/>
        </authorList>
    </citation>
    <scope>NUCLEOTIDE SEQUENCE [LARGE SCALE GENOMIC DNA]</scope>
    <source>
        <strain evidence="4">18</strain>
    </source>
</reference>
<keyword evidence="2" id="KW-1133">Transmembrane helix</keyword>
<protein>
    <submittedName>
        <fullName evidence="3">Class F sortase</fullName>
    </submittedName>
</protein>
<proteinExistence type="predicted"/>
<evidence type="ECO:0000313" key="3">
    <source>
        <dbReference type="EMBL" id="THV42328.1"/>
    </source>
</evidence>
<dbReference type="OrthoDB" id="525039at2"/>
<dbReference type="Proteomes" id="UP000308760">
    <property type="component" value="Unassembled WGS sequence"/>
</dbReference>
<dbReference type="Gene3D" id="2.40.260.10">
    <property type="entry name" value="Sortase"/>
    <property type="match status" value="1"/>
</dbReference>
<dbReference type="CDD" id="cd05829">
    <property type="entry name" value="Sortase_F"/>
    <property type="match status" value="1"/>
</dbReference>
<dbReference type="NCBIfam" id="NF033748">
    <property type="entry name" value="class_F_sortase"/>
    <property type="match status" value="1"/>
</dbReference>
<dbReference type="InterPro" id="IPR042001">
    <property type="entry name" value="Sortase_F"/>
</dbReference>
<comment type="caution">
    <text evidence="3">The sequence shown here is derived from an EMBL/GenBank/DDBJ whole genome shotgun (WGS) entry which is preliminary data.</text>
</comment>
<dbReference type="GO" id="GO:0016787">
    <property type="term" value="F:hydrolase activity"/>
    <property type="evidence" value="ECO:0007669"/>
    <property type="project" value="UniProtKB-KW"/>
</dbReference>
<dbReference type="RefSeq" id="WP_136533760.1">
    <property type="nucleotide sequence ID" value="NZ_STGY01000025.1"/>
</dbReference>
<dbReference type="InterPro" id="IPR023365">
    <property type="entry name" value="Sortase_dom-sf"/>
</dbReference>
<keyword evidence="1" id="KW-0378">Hydrolase</keyword>
<reference evidence="3 4" key="2">
    <citation type="submission" date="2019-05" db="EMBL/GenBank/DDBJ databases">
        <title>Glycomyces buryatensis sp. nov.</title>
        <authorList>
            <person name="Nikitina E."/>
        </authorList>
    </citation>
    <scope>NUCLEOTIDE SEQUENCE [LARGE SCALE GENOMIC DNA]</scope>
    <source>
        <strain evidence="3 4">18</strain>
    </source>
</reference>
<dbReference type="EMBL" id="STGY01000025">
    <property type="protein sequence ID" value="THV42328.1"/>
    <property type="molecule type" value="Genomic_DNA"/>
</dbReference>
<organism evidence="3 4">
    <name type="scientific">Glycomyces buryatensis</name>
    <dbReference type="NCBI Taxonomy" id="2570927"/>
    <lineage>
        <taxon>Bacteria</taxon>
        <taxon>Bacillati</taxon>
        <taxon>Actinomycetota</taxon>
        <taxon>Actinomycetes</taxon>
        <taxon>Glycomycetales</taxon>
        <taxon>Glycomycetaceae</taxon>
        <taxon>Glycomyces</taxon>
    </lineage>
</organism>
<evidence type="ECO:0000256" key="2">
    <source>
        <dbReference type="SAM" id="Phobius"/>
    </source>
</evidence>
<dbReference type="SUPFAM" id="SSF63817">
    <property type="entry name" value="Sortase"/>
    <property type="match status" value="1"/>
</dbReference>
<name>A0A4S8QD84_9ACTN</name>
<gene>
    <name evidence="3" type="ORF">FAB82_06630</name>
</gene>
<accession>A0A4S8QD84</accession>
<dbReference type="InterPro" id="IPR005754">
    <property type="entry name" value="Sortase"/>
</dbReference>